<proteinExistence type="predicted"/>
<dbReference type="EMBL" id="CP041405">
    <property type="protein sequence ID" value="QDM43973.1"/>
    <property type="molecule type" value="Genomic_DNA"/>
</dbReference>
<evidence type="ECO:0000313" key="1">
    <source>
        <dbReference type="EMBL" id="QDM43973.1"/>
    </source>
</evidence>
<sequence length="351" mass="39630">MVEKGGVDLGNASLSNRFERFAHEECTGSCDLYEHLALRIAADNELLRIASHARPGQPVPNLLFGAVHYLLLAGADHDLRRYYDGLVEEPGDIRQSFPPFKDFCLKYADDIVPLLKTKIVQTNEVRRCAYLYPSFCLIYEKIRKPLALIEIGTSAGLQLIWDQYGYTYGTGDVYGNTAGEVRIAASIHGDAYPPILPQSPPVTARIGVDLHINRLSEPEDYRWLQALIWPGHRDRVALFDEAARCLAGQPLQLIEGDGIERLPSLAAGISDDAAICVFHTHVANQMPPEAKRRLERQIKEIGSRRDLFHLYNNIWDPNLHLDEYIGGTERRATLAETDGHGRWFRWTYPRA</sequence>
<dbReference type="InterPro" id="IPR011200">
    <property type="entry name" value="UCP012608"/>
</dbReference>
<name>A0AAP9J2E4_PANTH</name>
<dbReference type="Proteomes" id="UP000315377">
    <property type="component" value="Chromosome"/>
</dbReference>
<reference evidence="1 2" key="1">
    <citation type="submission" date="2019-07" db="EMBL/GenBank/DDBJ databases">
        <title>Paenibacillus thiaminolyticus NRRL B-4156.</title>
        <authorList>
            <person name="Hehnly C."/>
            <person name="Zhang L."/>
        </authorList>
    </citation>
    <scope>NUCLEOTIDE SEQUENCE [LARGE SCALE GENOMIC DNA]</scope>
    <source>
        <strain evidence="1 2">NRRL B-4156</strain>
    </source>
</reference>
<dbReference type="RefSeq" id="WP_087444853.1">
    <property type="nucleotide sequence ID" value="NZ_CABMNB010000047.1"/>
</dbReference>
<accession>A0AAP9J2E4</accession>
<evidence type="ECO:0000313" key="2">
    <source>
        <dbReference type="Proteomes" id="UP000315377"/>
    </source>
</evidence>
<dbReference type="Pfam" id="PF10094">
    <property type="entry name" value="DUF2332"/>
    <property type="match status" value="1"/>
</dbReference>
<organism evidence="1 2">
    <name type="scientific">Paenibacillus thiaminolyticus</name>
    <name type="common">Bacillus thiaminolyticus</name>
    <dbReference type="NCBI Taxonomy" id="49283"/>
    <lineage>
        <taxon>Bacteria</taxon>
        <taxon>Bacillati</taxon>
        <taxon>Bacillota</taxon>
        <taxon>Bacilli</taxon>
        <taxon>Bacillales</taxon>
        <taxon>Paenibacillaceae</taxon>
        <taxon>Paenibacillus</taxon>
    </lineage>
</organism>
<dbReference type="GeneID" id="76996495"/>
<protein>
    <submittedName>
        <fullName evidence="1">DUF2332 domain-containing protein</fullName>
    </submittedName>
</protein>
<dbReference type="AlphaFoldDB" id="A0AAP9J2E4"/>
<dbReference type="PIRSF" id="PIRSF012608">
    <property type="entry name" value="UCP012608"/>
    <property type="match status" value="1"/>
</dbReference>
<gene>
    <name evidence="1" type="ORF">FLT43_11020</name>
</gene>